<dbReference type="Proteomes" id="UP000268014">
    <property type="component" value="Unassembled WGS sequence"/>
</dbReference>
<reference evidence="2 3" key="1">
    <citation type="submission" date="2018-11" db="EMBL/GenBank/DDBJ databases">
        <authorList>
            <consortium name="Pathogen Informatics"/>
        </authorList>
    </citation>
    <scope>NUCLEOTIDE SEQUENCE [LARGE SCALE GENOMIC DNA]</scope>
    <source>
        <strain evidence="2 3">MHpl1</strain>
    </source>
</reference>
<keyword evidence="1" id="KW-0732">Signal</keyword>
<feature type="chain" id="PRO_5018305458" evidence="1">
    <location>
        <begin position="22"/>
        <end position="82"/>
    </location>
</feature>
<evidence type="ECO:0000256" key="1">
    <source>
        <dbReference type="SAM" id="SignalP"/>
    </source>
</evidence>
<protein>
    <submittedName>
        <fullName evidence="2">Uncharacterized protein</fullName>
    </submittedName>
</protein>
<dbReference type="AlphaFoldDB" id="A0A3P7ZKF9"/>
<organism evidence="2 3">
    <name type="scientific">Haemonchus placei</name>
    <name type="common">Barber's pole worm</name>
    <dbReference type="NCBI Taxonomy" id="6290"/>
    <lineage>
        <taxon>Eukaryota</taxon>
        <taxon>Metazoa</taxon>
        <taxon>Ecdysozoa</taxon>
        <taxon>Nematoda</taxon>
        <taxon>Chromadorea</taxon>
        <taxon>Rhabditida</taxon>
        <taxon>Rhabditina</taxon>
        <taxon>Rhabditomorpha</taxon>
        <taxon>Strongyloidea</taxon>
        <taxon>Trichostrongylidae</taxon>
        <taxon>Haemonchus</taxon>
    </lineage>
</organism>
<keyword evidence="3" id="KW-1185">Reference proteome</keyword>
<proteinExistence type="predicted"/>
<accession>A0A3P7ZKF9</accession>
<sequence>MNVTVFLAVCASIGFADTIRACIVGAEMHVQNCVPASDIVPVTDAKSIISPFRIAFVIGSIDAVKHNMSQHRCHFIRFLSGI</sequence>
<feature type="signal peptide" evidence="1">
    <location>
        <begin position="1"/>
        <end position="21"/>
    </location>
</feature>
<evidence type="ECO:0000313" key="3">
    <source>
        <dbReference type="Proteomes" id="UP000268014"/>
    </source>
</evidence>
<evidence type="ECO:0000313" key="2">
    <source>
        <dbReference type="EMBL" id="VDO84534.1"/>
    </source>
</evidence>
<name>A0A3P7ZKF9_HAEPC</name>
<dbReference type="EMBL" id="UZAF01022322">
    <property type="protein sequence ID" value="VDO84534.1"/>
    <property type="molecule type" value="Genomic_DNA"/>
</dbReference>
<gene>
    <name evidence="2" type="ORF">HPLM_LOCUS20547</name>
</gene>